<evidence type="ECO:0000313" key="3">
    <source>
        <dbReference type="Proteomes" id="UP000499080"/>
    </source>
</evidence>
<keyword evidence="3" id="KW-1185">Reference proteome</keyword>
<sequence length="135" mass="15238">MNRFYSLWTRERRKRTLVTDNNLTDRLQRNHRNLISEIGTARKASRTPPASSHPMHRLPSLSPAIRKLLGLAGENASAGGHRMRLLAPGRWARFLQRAAVPKGLIHLPVLPEHCSGTAKGYFPDLPEQRSGRSIF</sequence>
<proteinExistence type="predicted"/>
<evidence type="ECO:0000256" key="1">
    <source>
        <dbReference type="SAM" id="MobiDB-lite"/>
    </source>
</evidence>
<comment type="caution">
    <text evidence="2">The sequence shown here is derived from an EMBL/GenBank/DDBJ whole genome shotgun (WGS) entry which is preliminary data.</text>
</comment>
<accession>A0A4Y2RXH1</accession>
<dbReference type="AlphaFoldDB" id="A0A4Y2RXH1"/>
<organism evidence="2 3">
    <name type="scientific">Araneus ventricosus</name>
    <name type="common">Orbweaver spider</name>
    <name type="synonym">Epeira ventricosa</name>
    <dbReference type="NCBI Taxonomy" id="182803"/>
    <lineage>
        <taxon>Eukaryota</taxon>
        <taxon>Metazoa</taxon>
        <taxon>Ecdysozoa</taxon>
        <taxon>Arthropoda</taxon>
        <taxon>Chelicerata</taxon>
        <taxon>Arachnida</taxon>
        <taxon>Araneae</taxon>
        <taxon>Araneomorphae</taxon>
        <taxon>Entelegynae</taxon>
        <taxon>Araneoidea</taxon>
        <taxon>Araneidae</taxon>
        <taxon>Araneus</taxon>
    </lineage>
</organism>
<feature type="region of interest" description="Disordered" evidence="1">
    <location>
        <begin position="38"/>
        <end position="58"/>
    </location>
</feature>
<dbReference type="Proteomes" id="UP000499080">
    <property type="component" value="Unassembled WGS sequence"/>
</dbReference>
<reference evidence="2 3" key="1">
    <citation type="journal article" date="2019" name="Sci. Rep.">
        <title>Orb-weaving spider Araneus ventricosus genome elucidates the spidroin gene catalogue.</title>
        <authorList>
            <person name="Kono N."/>
            <person name="Nakamura H."/>
            <person name="Ohtoshi R."/>
            <person name="Moran D.A.P."/>
            <person name="Shinohara A."/>
            <person name="Yoshida Y."/>
            <person name="Fujiwara M."/>
            <person name="Mori M."/>
            <person name="Tomita M."/>
            <person name="Arakawa K."/>
        </authorList>
    </citation>
    <scope>NUCLEOTIDE SEQUENCE [LARGE SCALE GENOMIC DNA]</scope>
</reference>
<protein>
    <submittedName>
        <fullName evidence="2">Uncharacterized protein</fullName>
    </submittedName>
</protein>
<name>A0A4Y2RXH1_ARAVE</name>
<gene>
    <name evidence="2" type="ORF">AVEN_86410_1</name>
</gene>
<evidence type="ECO:0000313" key="2">
    <source>
        <dbReference type="EMBL" id="GBN80552.1"/>
    </source>
</evidence>
<dbReference type="EMBL" id="BGPR01018947">
    <property type="protein sequence ID" value="GBN80552.1"/>
    <property type="molecule type" value="Genomic_DNA"/>
</dbReference>